<organism evidence="4 5">
    <name type="scientific">Chiloscyllium punctatum</name>
    <name type="common">Brownbanded bambooshark</name>
    <name type="synonym">Hemiscyllium punctatum</name>
    <dbReference type="NCBI Taxonomy" id="137246"/>
    <lineage>
        <taxon>Eukaryota</taxon>
        <taxon>Metazoa</taxon>
        <taxon>Chordata</taxon>
        <taxon>Craniata</taxon>
        <taxon>Vertebrata</taxon>
        <taxon>Chondrichthyes</taxon>
        <taxon>Elasmobranchii</taxon>
        <taxon>Galeomorphii</taxon>
        <taxon>Galeoidea</taxon>
        <taxon>Orectolobiformes</taxon>
        <taxon>Hemiscylliidae</taxon>
        <taxon>Chiloscyllium</taxon>
    </lineage>
</organism>
<dbReference type="FunFam" id="3.10.100.10:FF:000025">
    <property type="entry name" value="Mannose receptor C-type 1"/>
    <property type="match status" value="1"/>
</dbReference>
<dbReference type="SMART" id="SM00034">
    <property type="entry name" value="CLECT"/>
    <property type="match status" value="5"/>
</dbReference>
<protein>
    <recommendedName>
        <fullName evidence="3">C-type lectin domain-containing protein</fullName>
    </recommendedName>
</protein>
<name>A0A401SQ29_CHIPU</name>
<dbReference type="Proteomes" id="UP000287033">
    <property type="component" value="Unassembled WGS sequence"/>
</dbReference>
<proteinExistence type="predicted"/>
<feature type="domain" description="C-type lectin" evidence="3">
    <location>
        <begin position="368"/>
        <end position="489"/>
    </location>
</feature>
<accession>A0A401SQ29</accession>
<comment type="caution">
    <text evidence="4">The sequence shown here is derived from an EMBL/GenBank/DDBJ whole genome shotgun (WGS) entry which is preliminary data.</text>
</comment>
<dbReference type="STRING" id="137246.A0A401SQ29"/>
<evidence type="ECO:0000313" key="5">
    <source>
        <dbReference type="Proteomes" id="UP000287033"/>
    </source>
</evidence>
<keyword evidence="2" id="KW-1133">Transmembrane helix</keyword>
<feature type="domain" description="C-type lectin" evidence="3">
    <location>
        <begin position="660"/>
        <end position="772"/>
    </location>
</feature>
<feature type="transmembrane region" description="Helical" evidence="2">
    <location>
        <begin position="804"/>
        <end position="826"/>
    </location>
</feature>
<dbReference type="OMA" id="PHTHIFR"/>
<dbReference type="Gene3D" id="3.10.100.10">
    <property type="entry name" value="Mannose-Binding Protein A, subunit A"/>
    <property type="match status" value="5"/>
</dbReference>
<dbReference type="PANTHER" id="PTHR22803">
    <property type="entry name" value="MANNOSE, PHOSPHOLIPASE, LECTIN RECEPTOR RELATED"/>
    <property type="match status" value="1"/>
</dbReference>
<sequence length="871" mass="99200">YKGGCVVLATGNSVGLWDVKDCNSFRAKYICRQNLATSVDPGTGPAAVTPTPSVTGSCPTGWSSSLTLRYCYKVFHFNTIYAKKNWVQAHMFCYEQGAHLLSISNFEEEKFTEKLVNEIFGESEDHDYHWFWLGLNRRNPGTEQSWAWSDGTGYSYNNFGRDVYEDDSIRRCGVIDIASSLWRAVRCENQLDWICKIRKGAVVKEPEGTEDAASNQWFQFQDAEYKFFKHLSTWPQAQRICTWFKAELASIHSQEELTFLGQTLQKLFRFQDQFWWIGLHTNENDGRFRWSDGSILNFVSWASGKPRPISRDRKCVYMSPSKEVWGDQRCLNDLQYICKRTNSSMVKPPLPSPPSTHSGGCPRGWTPFASKCFKIYGYSKVDRLNWIEGKAACERAGGLLATISNHYEQAFITTILPNITFDLWIGLHDTNKDFQWLQKEPLKYVNWAPGEPSGQHTSSATNELVNCAVIWHALHPQFTGRWDDRSCTRDKNGFICQKNKDLSLPSTPAKFPPPLTSKLSYMNSTYRVIQKPLTWQEAAWLCETRNETLVTVVDPYQQAFLTQVMNSVRLPLWIGLSNEEGGRVFSWLSGEELDYINWQEGEPHQMGCVHMDMDGTWRPSSCETKLNGAICKVPGESWSSKSTFTGTCPTSLQDSSWIPFRNHCYSFHLEKKATPKEAAQLCQKVHGAELLSILDEVENVFIWEHLETYENDTKGAWLSLMYNTKSGSLVWPDKTVLNYSNWARGTENMSLMSPNTCYWIKSNTGIWGIGPCTSFTLGIVCKMPRVQENSLLGTAGSQGHTLDIILYVLGALVLVVVLVVVVVLLYRRRTAWTSRHGAFESARYSRTSSTPSESMEKNILVSDMEMNEQQE</sequence>
<evidence type="ECO:0000256" key="1">
    <source>
        <dbReference type="ARBA" id="ARBA00023157"/>
    </source>
</evidence>
<keyword evidence="2" id="KW-0812">Transmembrane</keyword>
<dbReference type="CDD" id="cd00037">
    <property type="entry name" value="CLECT"/>
    <property type="match status" value="5"/>
</dbReference>
<evidence type="ECO:0000313" key="4">
    <source>
        <dbReference type="EMBL" id="GCC32490.1"/>
    </source>
</evidence>
<keyword evidence="2" id="KW-0472">Membrane</keyword>
<feature type="domain" description="C-type lectin" evidence="3">
    <location>
        <begin position="521"/>
        <end position="626"/>
    </location>
</feature>
<feature type="domain" description="C-type lectin" evidence="3">
    <location>
        <begin position="67"/>
        <end position="196"/>
    </location>
</feature>
<dbReference type="EMBL" id="BEZZ01000439">
    <property type="protein sequence ID" value="GCC32490.1"/>
    <property type="molecule type" value="Genomic_DNA"/>
</dbReference>
<keyword evidence="5" id="KW-1185">Reference proteome</keyword>
<evidence type="ECO:0000256" key="2">
    <source>
        <dbReference type="SAM" id="Phobius"/>
    </source>
</evidence>
<dbReference type="SUPFAM" id="SSF56436">
    <property type="entry name" value="C-type lectin-like"/>
    <property type="match status" value="5"/>
</dbReference>
<dbReference type="PROSITE" id="PS50041">
    <property type="entry name" value="C_TYPE_LECTIN_2"/>
    <property type="match status" value="5"/>
</dbReference>
<dbReference type="InterPro" id="IPR016186">
    <property type="entry name" value="C-type_lectin-like/link_sf"/>
</dbReference>
<feature type="domain" description="C-type lectin" evidence="3">
    <location>
        <begin position="220"/>
        <end position="339"/>
    </location>
</feature>
<reference evidence="4 5" key="1">
    <citation type="journal article" date="2018" name="Nat. Ecol. Evol.">
        <title>Shark genomes provide insights into elasmobranch evolution and the origin of vertebrates.</title>
        <authorList>
            <person name="Hara Y"/>
            <person name="Yamaguchi K"/>
            <person name="Onimaru K"/>
            <person name="Kadota M"/>
            <person name="Koyanagi M"/>
            <person name="Keeley SD"/>
            <person name="Tatsumi K"/>
            <person name="Tanaka K"/>
            <person name="Motone F"/>
            <person name="Kageyama Y"/>
            <person name="Nozu R"/>
            <person name="Adachi N"/>
            <person name="Nishimura O"/>
            <person name="Nakagawa R"/>
            <person name="Tanegashima C"/>
            <person name="Kiyatake I"/>
            <person name="Matsumoto R"/>
            <person name="Murakumo K"/>
            <person name="Nishida K"/>
            <person name="Terakita A"/>
            <person name="Kuratani S"/>
            <person name="Sato K"/>
            <person name="Hyodo S Kuraku.S."/>
        </authorList>
    </citation>
    <scope>NUCLEOTIDE SEQUENCE [LARGE SCALE GENOMIC DNA]</scope>
</reference>
<dbReference type="Pfam" id="PF00059">
    <property type="entry name" value="Lectin_C"/>
    <property type="match status" value="5"/>
</dbReference>
<dbReference type="AlphaFoldDB" id="A0A401SQ29"/>
<dbReference type="InterPro" id="IPR001304">
    <property type="entry name" value="C-type_lectin-like"/>
</dbReference>
<dbReference type="OrthoDB" id="5858677at2759"/>
<dbReference type="PROSITE" id="PS00615">
    <property type="entry name" value="C_TYPE_LECTIN_1"/>
    <property type="match status" value="1"/>
</dbReference>
<evidence type="ECO:0000259" key="3">
    <source>
        <dbReference type="PROSITE" id="PS50041"/>
    </source>
</evidence>
<feature type="non-terminal residue" evidence="4">
    <location>
        <position position="1"/>
    </location>
</feature>
<dbReference type="InterPro" id="IPR050111">
    <property type="entry name" value="C-type_lectin/snaclec_domain"/>
</dbReference>
<keyword evidence="1" id="KW-1015">Disulfide bond</keyword>
<dbReference type="InterPro" id="IPR016187">
    <property type="entry name" value="CTDL_fold"/>
</dbReference>
<dbReference type="InterPro" id="IPR018378">
    <property type="entry name" value="C-type_lectin_CS"/>
</dbReference>
<gene>
    <name evidence="4" type="ORF">chiPu_0010951</name>
</gene>